<feature type="domain" description="MYND-type" evidence="5">
    <location>
        <begin position="333"/>
        <end position="370"/>
    </location>
</feature>
<reference evidence="6 7" key="1">
    <citation type="journal article" date="2019" name="New Phytol.">
        <title>Comparative genomics reveals unique wood-decay strategies and fruiting body development in the Schizophyllaceae.</title>
        <authorList>
            <person name="Almasi E."/>
            <person name="Sahu N."/>
            <person name="Krizsan K."/>
            <person name="Balint B."/>
            <person name="Kovacs G.M."/>
            <person name="Kiss B."/>
            <person name="Cseklye J."/>
            <person name="Drula E."/>
            <person name="Henrissat B."/>
            <person name="Nagy I."/>
            <person name="Chovatia M."/>
            <person name="Adam C."/>
            <person name="LaButti K."/>
            <person name="Lipzen A."/>
            <person name="Riley R."/>
            <person name="Grigoriev I.V."/>
            <person name="Nagy L.G."/>
        </authorList>
    </citation>
    <scope>NUCLEOTIDE SEQUENCE [LARGE SCALE GENOMIC DNA]</scope>
    <source>
        <strain evidence="6 7">NL-1724</strain>
    </source>
</reference>
<dbReference type="SUPFAM" id="SSF144232">
    <property type="entry name" value="HIT/MYND zinc finger-like"/>
    <property type="match status" value="1"/>
</dbReference>
<evidence type="ECO:0000256" key="1">
    <source>
        <dbReference type="ARBA" id="ARBA00022723"/>
    </source>
</evidence>
<sequence length="373" mass="41648">MSQARAMPMLKETLDLYDIALLLNHERVASEPRFRGARLVDISRDGQSFVDDRLAPHWDRTAYFKSAGVPIEKDPSVPSFEFVSSSDEPRRGASLIFHNDEATSSTTDSPTNMIATDAQRVAAASLVGPPYQFSKVRLSDKECETLFLQSRSSAASETSVHLLQAFFNLYPADTLLRVRTYDRNDPEYITSISHRLVLAYSLRGLRMHTIVSFLPETTCHSTPGADGRARHTVITFGDASARWDNLRTVLDMSSLQFGDAGRGVKGKGTFVLEPLKAYDARLDHVAEANDLLIEDMVPELPTTENNAEEERFLKEVAAKVKSRWDQRATEPWCGHCGAPAPKVQAKCCSAARYCNRDHQVSAWPYHKMFCGKS</sequence>
<evidence type="ECO:0000256" key="4">
    <source>
        <dbReference type="PROSITE-ProRule" id="PRU00134"/>
    </source>
</evidence>
<keyword evidence="3" id="KW-0862">Zinc</keyword>
<evidence type="ECO:0000256" key="3">
    <source>
        <dbReference type="ARBA" id="ARBA00022833"/>
    </source>
</evidence>
<gene>
    <name evidence="6" type="ORF">BD626DRAFT_402358</name>
</gene>
<evidence type="ECO:0000259" key="5">
    <source>
        <dbReference type="PROSITE" id="PS50865"/>
    </source>
</evidence>
<dbReference type="InterPro" id="IPR002893">
    <property type="entry name" value="Znf_MYND"/>
</dbReference>
<evidence type="ECO:0000256" key="2">
    <source>
        <dbReference type="ARBA" id="ARBA00022771"/>
    </source>
</evidence>
<keyword evidence="1" id="KW-0479">Metal-binding</keyword>
<comment type="caution">
    <text evidence="6">The sequence shown here is derived from an EMBL/GenBank/DDBJ whole genome shotgun (WGS) entry which is preliminary data.</text>
</comment>
<dbReference type="GO" id="GO:0008270">
    <property type="term" value="F:zinc ion binding"/>
    <property type="evidence" value="ECO:0007669"/>
    <property type="project" value="UniProtKB-KW"/>
</dbReference>
<proteinExistence type="predicted"/>
<organism evidence="6 7">
    <name type="scientific">Schizophyllum amplum</name>
    <dbReference type="NCBI Taxonomy" id="97359"/>
    <lineage>
        <taxon>Eukaryota</taxon>
        <taxon>Fungi</taxon>
        <taxon>Dikarya</taxon>
        <taxon>Basidiomycota</taxon>
        <taxon>Agaricomycotina</taxon>
        <taxon>Agaricomycetes</taxon>
        <taxon>Agaricomycetidae</taxon>
        <taxon>Agaricales</taxon>
        <taxon>Schizophyllaceae</taxon>
        <taxon>Schizophyllum</taxon>
    </lineage>
</organism>
<protein>
    <recommendedName>
        <fullName evidence="5">MYND-type domain-containing protein</fullName>
    </recommendedName>
</protein>
<dbReference type="Proteomes" id="UP000320762">
    <property type="component" value="Unassembled WGS sequence"/>
</dbReference>
<keyword evidence="7" id="KW-1185">Reference proteome</keyword>
<dbReference type="AlphaFoldDB" id="A0A550CFJ2"/>
<accession>A0A550CFJ2</accession>
<keyword evidence="2 4" id="KW-0863">Zinc-finger</keyword>
<dbReference type="STRING" id="97359.A0A550CFJ2"/>
<dbReference type="PROSITE" id="PS50865">
    <property type="entry name" value="ZF_MYND_2"/>
    <property type="match status" value="1"/>
</dbReference>
<evidence type="ECO:0000313" key="6">
    <source>
        <dbReference type="EMBL" id="TRM63544.1"/>
    </source>
</evidence>
<name>A0A550CFJ2_9AGAR</name>
<dbReference type="Gene3D" id="6.10.140.2220">
    <property type="match status" value="1"/>
</dbReference>
<dbReference type="PROSITE" id="PS01360">
    <property type="entry name" value="ZF_MYND_1"/>
    <property type="match status" value="1"/>
</dbReference>
<dbReference type="Pfam" id="PF01753">
    <property type="entry name" value="zf-MYND"/>
    <property type="match status" value="1"/>
</dbReference>
<evidence type="ECO:0000313" key="7">
    <source>
        <dbReference type="Proteomes" id="UP000320762"/>
    </source>
</evidence>
<dbReference type="OrthoDB" id="432970at2759"/>
<dbReference type="EMBL" id="VDMD01000009">
    <property type="protein sequence ID" value="TRM63544.1"/>
    <property type="molecule type" value="Genomic_DNA"/>
</dbReference>